<dbReference type="EMBL" id="CP035493">
    <property type="protein sequence ID" value="QAY69116.1"/>
    <property type="molecule type" value="Genomic_DNA"/>
</dbReference>
<dbReference type="InterPro" id="IPR050301">
    <property type="entry name" value="NTE"/>
</dbReference>
<accession>A0A4P6F1L0</accession>
<feature type="active site" description="Nucleophile" evidence="4">
    <location>
        <position position="54"/>
    </location>
</feature>
<organism evidence="6 7">
    <name type="scientific">Xylanimonas protaetiae</name>
    <dbReference type="NCBI Taxonomy" id="2509457"/>
    <lineage>
        <taxon>Bacteria</taxon>
        <taxon>Bacillati</taxon>
        <taxon>Actinomycetota</taxon>
        <taxon>Actinomycetes</taxon>
        <taxon>Micrococcales</taxon>
        <taxon>Promicromonosporaceae</taxon>
        <taxon>Xylanimonas</taxon>
    </lineage>
</organism>
<dbReference type="Gene3D" id="3.40.1090.10">
    <property type="entry name" value="Cytosolic phospholipase A2 catalytic domain"/>
    <property type="match status" value="2"/>
</dbReference>
<keyword evidence="3 4" id="KW-0443">Lipid metabolism</keyword>
<dbReference type="SUPFAM" id="SSF52151">
    <property type="entry name" value="FabD/lysophospholipase-like"/>
    <property type="match status" value="1"/>
</dbReference>
<feature type="domain" description="PNPLA" evidence="5">
    <location>
        <begin position="21"/>
        <end position="190"/>
    </location>
</feature>
<dbReference type="PROSITE" id="PS51635">
    <property type="entry name" value="PNPLA"/>
    <property type="match status" value="1"/>
</dbReference>
<keyword evidence="2 4" id="KW-0442">Lipid degradation</keyword>
<dbReference type="Proteomes" id="UP000292118">
    <property type="component" value="Chromosome"/>
</dbReference>
<evidence type="ECO:0000256" key="4">
    <source>
        <dbReference type="PROSITE-ProRule" id="PRU01161"/>
    </source>
</evidence>
<evidence type="ECO:0000256" key="2">
    <source>
        <dbReference type="ARBA" id="ARBA00022963"/>
    </source>
</evidence>
<feature type="active site" description="Proton acceptor" evidence="4">
    <location>
        <position position="177"/>
    </location>
</feature>
<dbReference type="InterPro" id="IPR016035">
    <property type="entry name" value="Acyl_Trfase/lysoPLipase"/>
</dbReference>
<dbReference type="Pfam" id="PF01734">
    <property type="entry name" value="Patatin"/>
    <property type="match status" value="1"/>
</dbReference>
<name>A0A4P6F1L0_9MICO</name>
<dbReference type="OrthoDB" id="4080114at2"/>
<keyword evidence="1 4" id="KW-0378">Hydrolase</keyword>
<evidence type="ECO:0000313" key="6">
    <source>
        <dbReference type="EMBL" id="QAY69116.1"/>
    </source>
</evidence>
<dbReference type="GO" id="GO:0016787">
    <property type="term" value="F:hydrolase activity"/>
    <property type="evidence" value="ECO:0007669"/>
    <property type="project" value="UniProtKB-UniRule"/>
</dbReference>
<dbReference type="KEGG" id="xya:ET471_02885"/>
<keyword evidence="7" id="KW-1185">Reference proteome</keyword>
<dbReference type="InterPro" id="IPR002641">
    <property type="entry name" value="PNPLA_dom"/>
</dbReference>
<protein>
    <submittedName>
        <fullName evidence="6">Patatin-like phospholipase family protein</fullName>
    </submittedName>
</protein>
<gene>
    <name evidence="6" type="ORF">ET471_02885</name>
</gene>
<sequence length="357" mass="38588">MDLARLKRRASPEPVPGRNIFVLSGGASRGAAQVGMMRALLRRGVVPDAFVAGSVGSLNAAFLAQDVTLEQVDRLEDIYRRLGSFDLIGPPHLMVMNVLRHRPSLASGRRIREFIASCVPVERIEDLTRPVRVATFDVDDGRFTWHDAGNVVDVVAASCALPAIYPPVELDGHLHVDYGVRFSVPTDAAVAMVRPGDVVWSMEVNRAPIPARMRSPWDALMIVAGSSIAHNSVLDFPADVTLHRVVLDRDYDTGFPFNFGHTSELVRMGEEAAEAVLDAAGLAVATVSTPDLAEVAPTPTTLVPDVDVTRADTLRLTARRLPSLAAAATTEAARSVRSSVNRVVRGTRRRPATERVA</sequence>
<evidence type="ECO:0000313" key="7">
    <source>
        <dbReference type="Proteomes" id="UP000292118"/>
    </source>
</evidence>
<dbReference type="PANTHER" id="PTHR14226:SF29">
    <property type="entry name" value="NEUROPATHY TARGET ESTERASE SWS"/>
    <property type="match status" value="1"/>
</dbReference>
<dbReference type="PANTHER" id="PTHR14226">
    <property type="entry name" value="NEUROPATHY TARGET ESTERASE/SWISS CHEESE D.MELANOGASTER"/>
    <property type="match status" value="1"/>
</dbReference>
<reference evidence="6 7" key="1">
    <citation type="submission" date="2019-01" db="EMBL/GenBank/DDBJ databases">
        <title>Genome sequencing of strain FW10M-9.</title>
        <authorList>
            <person name="Heo J."/>
            <person name="Kim S.-J."/>
            <person name="Kim J.-S."/>
            <person name="Hong S.-B."/>
            <person name="Kwon S.-W."/>
        </authorList>
    </citation>
    <scope>NUCLEOTIDE SEQUENCE [LARGE SCALE GENOMIC DNA]</scope>
    <source>
        <strain evidence="6 7">FW10M-9</strain>
    </source>
</reference>
<evidence type="ECO:0000256" key="3">
    <source>
        <dbReference type="ARBA" id="ARBA00023098"/>
    </source>
</evidence>
<comment type="caution">
    <text evidence="4">Lacks conserved residue(s) required for the propagation of feature annotation.</text>
</comment>
<dbReference type="GO" id="GO:0016042">
    <property type="term" value="P:lipid catabolic process"/>
    <property type="evidence" value="ECO:0007669"/>
    <property type="project" value="UniProtKB-UniRule"/>
</dbReference>
<dbReference type="RefSeq" id="WP_129186516.1">
    <property type="nucleotide sequence ID" value="NZ_CP035493.1"/>
</dbReference>
<evidence type="ECO:0000259" key="5">
    <source>
        <dbReference type="PROSITE" id="PS51635"/>
    </source>
</evidence>
<dbReference type="AlphaFoldDB" id="A0A4P6F1L0"/>
<proteinExistence type="predicted"/>
<evidence type="ECO:0000256" key="1">
    <source>
        <dbReference type="ARBA" id="ARBA00022801"/>
    </source>
</evidence>